<dbReference type="InterPro" id="IPR021522">
    <property type="entry name" value="MctB"/>
</dbReference>
<dbReference type="EMBL" id="JAUHQB010000011">
    <property type="protein sequence ID" value="MDN4484394.1"/>
    <property type="molecule type" value="Genomic_DNA"/>
</dbReference>
<evidence type="ECO:0000313" key="4">
    <source>
        <dbReference type="Proteomes" id="UP001172756"/>
    </source>
</evidence>
<dbReference type="Proteomes" id="UP001172737">
    <property type="component" value="Unassembled WGS sequence"/>
</dbReference>
<comment type="caution">
    <text evidence="2">The sequence shown here is derived from an EMBL/GenBank/DDBJ whole genome shotgun (WGS) entry which is preliminary data.</text>
</comment>
<dbReference type="RefSeq" id="WP_301121681.1">
    <property type="nucleotide sequence ID" value="NZ_JAUHPX010000009.1"/>
</dbReference>
<dbReference type="EMBL" id="JAUHPX010000009">
    <property type="protein sequence ID" value="MDN4488988.1"/>
    <property type="molecule type" value="Genomic_DNA"/>
</dbReference>
<dbReference type="AlphaFoldDB" id="A0AAW7M954"/>
<dbReference type="Pfam" id="PF11382">
    <property type="entry name" value="MctB"/>
    <property type="match status" value="1"/>
</dbReference>
<gene>
    <name evidence="1" type="ORF">QQ002_12655</name>
    <name evidence="2" type="ORF">QQX10_12505</name>
</gene>
<proteinExistence type="predicted"/>
<name>A0AAW7M954_9MICO</name>
<evidence type="ECO:0000313" key="1">
    <source>
        <dbReference type="EMBL" id="MDN4484394.1"/>
    </source>
</evidence>
<sequence>MRDGRTVALLAGAGVALLAIGVVLGSGPLRAALLGDVGDEIDTLQAQIEVEAAARADAEAAAQAAVAYVDGAAPALLADRLAGAAVLIVTVPGADGDLAAGVANRIVQAGGQVAGEVALTDEWAATETTTFREALAEQLAPTVIGEAEGDVEALLAHAFVQGSTGGAAPSAADPAEVAAIGTDRGEVLWSLLVQAGLADGAAAQRADAVVMIGGSDAGTLGVLADAFAQYDAPVILAGSPGQTAPYAGSLDVATVAGDEWTMGSVTVAAVISESLFGAVPHYGPGEVPGILSASAVPTGTAG</sequence>
<protein>
    <submittedName>
        <fullName evidence="2">Copper transporter</fullName>
    </submittedName>
</protein>
<evidence type="ECO:0000313" key="3">
    <source>
        <dbReference type="Proteomes" id="UP001172737"/>
    </source>
</evidence>
<dbReference type="Proteomes" id="UP001172756">
    <property type="component" value="Unassembled WGS sequence"/>
</dbReference>
<keyword evidence="3" id="KW-1185">Reference proteome</keyword>
<dbReference type="GO" id="GO:0016020">
    <property type="term" value="C:membrane"/>
    <property type="evidence" value="ECO:0007669"/>
    <property type="project" value="InterPro"/>
</dbReference>
<accession>A0AAW7M954</accession>
<reference evidence="1 4" key="2">
    <citation type="submission" date="2023-06" db="EMBL/GenBank/DDBJ databases">
        <title>SYSU T0a273.</title>
        <authorList>
            <person name="Gao L."/>
            <person name="Fang B.-Z."/>
            <person name="Li W.-J."/>
        </authorList>
    </citation>
    <scope>NUCLEOTIDE SEQUENCE [LARGE SCALE GENOMIC DNA]</scope>
    <source>
        <strain evidence="1 4">SYSU T0a273</strain>
    </source>
</reference>
<dbReference type="GO" id="GO:0055070">
    <property type="term" value="P:copper ion homeostasis"/>
    <property type="evidence" value="ECO:0007669"/>
    <property type="project" value="InterPro"/>
</dbReference>
<evidence type="ECO:0000313" key="2">
    <source>
        <dbReference type="EMBL" id="MDN4488988.1"/>
    </source>
</evidence>
<organism evidence="2 3">
    <name type="scientific">Demequina lignilytica</name>
    <dbReference type="NCBI Taxonomy" id="3051663"/>
    <lineage>
        <taxon>Bacteria</taxon>
        <taxon>Bacillati</taxon>
        <taxon>Actinomycetota</taxon>
        <taxon>Actinomycetes</taxon>
        <taxon>Micrococcales</taxon>
        <taxon>Demequinaceae</taxon>
        <taxon>Demequina</taxon>
    </lineage>
</organism>
<reference evidence="2" key="1">
    <citation type="submission" date="2023-06" db="EMBL/GenBank/DDBJ databases">
        <title>Sysu t00039.</title>
        <authorList>
            <person name="Gao L."/>
            <person name="Fang B.-Z."/>
            <person name="Li W.-J."/>
        </authorList>
    </citation>
    <scope>NUCLEOTIDE SEQUENCE</scope>
    <source>
        <strain evidence="2">SYSU T00039</strain>
    </source>
</reference>